<feature type="domain" description="Tryptophan synthase beta chain-like PALP" evidence="1">
    <location>
        <begin position="35"/>
        <end position="352"/>
    </location>
</feature>
<dbReference type="AlphaFoldDB" id="A0A9P4J5D0"/>
<reference evidence="2" key="1">
    <citation type="journal article" date="2020" name="Stud. Mycol.">
        <title>101 Dothideomycetes genomes: a test case for predicting lifestyles and emergence of pathogens.</title>
        <authorList>
            <person name="Haridas S."/>
            <person name="Albert R."/>
            <person name="Binder M."/>
            <person name="Bloem J."/>
            <person name="Labutti K."/>
            <person name="Salamov A."/>
            <person name="Andreopoulos B."/>
            <person name="Baker S."/>
            <person name="Barry K."/>
            <person name="Bills G."/>
            <person name="Bluhm B."/>
            <person name="Cannon C."/>
            <person name="Castanera R."/>
            <person name="Culley D."/>
            <person name="Daum C."/>
            <person name="Ezra D."/>
            <person name="Gonzalez J."/>
            <person name="Henrissat B."/>
            <person name="Kuo A."/>
            <person name="Liang C."/>
            <person name="Lipzen A."/>
            <person name="Lutzoni F."/>
            <person name="Magnuson J."/>
            <person name="Mondo S."/>
            <person name="Nolan M."/>
            <person name="Ohm R."/>
            <person name="Pangilinan J."/>
            <person name="Park H.-J."/>
            <person name="Ramirez L."/>
            <person name="Alfaro M."/>
            <person name="Sun H."/>
            <person name="Tritt A."/>
            <person name="Yoshinaga Y."/>
            <person name="Zwiers L.-H."/>
            <person name="Turgeon B."/>
            <person name="Goodwin S."/>
            <person name="Spatafora J."/>
            <person name="Crous P."/>
            <person name="Grigoriev I."/>
        </authorList>
    </citation>
    <scope>NUCLEOTIDE SEQUENCE</scope>
    <source>
        <strain evidence="2">CBS 260.36</strain>
    </source>
</reference>
<evidence type="ECO:0000259" key="1">
    <source>
        <dbReference type="Pfam" id="PF00291"/>
    </source>
</evidence>
<dbReference type="Pfam" id="PF00291">
    <property type="entry name" value="PALP"/>
    <property type="match status" value="1"/>
</dbReference>
<dbReference type="Gene3D" id="3.40.50.1100">
    <property type="match status" value="2"/>
</dbReference>
<comment type="caution">
    <text evidence="2">The sequence shown here is derived from an EMBL/GenBank/DDBJ whole genome shotgun (WGS) entry which is preliminary data.</text>
</comment>
<evidence type="ECO:0000313" key="3">
    <source>
        <dbReference type="Proteomes" id="UP000799439"/>
    </source>
</evidence>
<dbReference type="OrthoDB" id="10059875at2759"/>
<evidence type="ECO:0000313" key="2">
    <source>
        <dbReference type="EMBL" id="KAF2152718.1"/>
    </source>
</evidence>
<gene>
    <name evidence="2" type="ORF">K461DRAFT_225827</name>
</gene>
<proteinExistence type="predicted"/>
<keyword evidence="3" id="KW-1185">Reference proteome</keyword>
<dbReference type="CDD" id="cd00640">
    <property type="entry name" value="Trp-synth-beta_II"/>
    <property type="match status" value="1"/>
</dbReference>
<dbReference type="PANTHER" id="PTHR42937:SF1">
    <property type="entry name" value="DIAMINOPROPIONATE AMMONIA-LYASE"/>
    <property type="match status" value="1"/>
</dbReference>
<name>A0A9P4J5D0_9PEZI</name>
<sequence>MASRRRPAYFNHKHCRPTTIPATDDAYHFHQKLPRYKPTPLIKLEPDVAKSLGVGQIYLKDESSRLGLPSFKILGASWGTFRAIASRFDIPLDADIERVNESISEPVTLYAATDGNHGRAVARMGALYDLPVEIHVPVGMYPATIQLIRAEGAKVVESTGNYDYAVLEAQRAAEGSNGILVQDFAFAGYEDIPRWIVDGYQTMMREIDEQLGEVQVDLVICPVGVGSFAQAVVSHFKHPDRSTAVMTVEPDTAACLWRSLTCGSPTTINTIPTIMAGMDCGTVSTIAWPLLQTVDVSTTVSDYEAHTTCLELAKMGLAVGPCGAAPLAALRSLSANEKERLGLSSTSVVVLLCTEGARDYDTPLDATTTDVDNLTKILMQAHGPSDSKSGFTFLARYIAAWLEHRNLDYEWTEKTKGRPSIAVVGHPSGNKHNLLVDGQVSITSLMQPDNQSLTNGGDGSNSLEVRMHLMATTLVALISPDP</sequence>
<dbReference type="SUPFAM" id="SSF53686">
    <property type="entry name" value="Tryptophan synthase beta subunit-like PLP-dependent enzymes"/>
    <property type="match status" value="1"/>
</dbReference>
<dbReference type="InterPro" id="IPR001926">
    <property type="entry name" value="TrpB-like_PALP"/>
</dbReference>
<organism evidence="2 3">
    <name type="scientific">Myriangium duriaei CBS 260.36</name>
    <dbReference type="NCBI Taxonomy" id="1168546"/>
    <lineage>
        <taxon>Eukaryota</taxon>
        <taxon>Fungi</taxon>
        <taxon>Dikarya</taxon>
        <taxon>Ascomycota</taxon>
        <taxon>Pezizomycotina</taxon>
        <taxon>Dothideomycetes</taxon>
        <taxon>Dothideomycetidae</taxon>
        <taxon>Myriangiales</taxon>
        <taxon>Myriangiaceae</taxon>
        <taxon>Myriangium</taxon>
    </lineage>
</organism>
<dbReference type="PANTHER" id="PTHR42937">
    <property type="match status" value="1"/>
</dbReference>
<dbReference type="Proteomes" id="UP000799439">
    <property type="component" value="Unassembled WGS sequence"/>
</dbReference>
<dbReference type="EMBL" id="ML996086">
    <property type="protein sequence ID" value="KAF2152718.1"/>
    <property type="molecule type" value="Genomic_DNA"/>
</dbReference>
<protein>
    <submittedName>
        <fullName evidence="2">Tryptophan synthase beta subunit-like PLP-dependent enzyme</fullName>
    </submittedName>
</protein>
<dbReference type="InterPro" id="IPR036052">
    <property type="entry name" value="TrpB-like_PALP_sf"/>
</dbReference>
<accession>A0A9P4J5D0</accession>